<dbReference type="Pfam" id="PF00535">
    <property type="entry name" value="Glycos_transf_2"/>
    <property type="match status" value="1"/>
</dbReference>
<sequence>MNMSIAMATYNGARYLSEQLKSLVSQDLLPCELVVCDDGSTDDTVALLHEFKRSAPFPVHIHQNPIRLGYVDNFLKAASLCQGDYISFCDQDDVWHETKLKRLVEQFRRNGAVLGIHQAMVVHNDLSPTNTRFPVIRKTVVVSAQRLGDGPLKSFPLGFALTAHRSVITRIIPRLSAYPDRFKFYFGHEMPIYLTARAMGPVLYLNETLSLYRRHEHNVTSGKGVQQQSSWAGLQNLAQDYIGYATHAESRAAFLEWMAGDDTDPVADYFRLNAKISSRHARFMKSRAAYYEIQGTATQIRALYHMVLQGAYQPRLTGGLGLKSLGKDFYAIFR</sequence>
<dbReference type="InterPro" id="IPR029044">
    <property type="entry name" value="Nucleotide-diphossugar_trans"/>
</dbReference>
<feature type="domain" description="Glycosyltransferase 2-like" evidence="1">
    <location>
        <begin position="4"/>
        <end position="119"/>
    </location>
</feature>
<accession>A0A2T2XIP7</accession>
<gene>
    <name evidence="2" type="ORF">C7B46_05570</name>
</gene>
<dbReference type="GO" id="GO:0016758">
    <property type="term" value="F:hexosyltransferase activity"/>
    <property type="evidence" value="ECO:0007669"/>
    <property type="project" value="UniProtKB-ARBA"/>
</dbReference>
<dbReference type="Proteomes" id="UP000242972">
    <property type="component" value="Unassembled WGS sequence"/>
</dbReference>
<evidence type="ECO:0000313" key="3">
    <source>
        <dbReference type="Proteomes" id="UP000242972"/>
    </source>
</evidence>
<dbReference type="InterPro" id="IPR001173">
    <property type="entry name" value="Glyco_trans_2-like"/>
</dbReference>
<dbReference type="PANTHER" id="PTHR22916:SF3">
    <property type="entry name" value="UDP-GLCNAC:BETAGAL BETA-1,3-N-ACETYLGLUCOSAMINYLTRANSFERASE-LIKE PROTEIN 1"/>
    <property type="match status" value="1"/>
</dbReference>
<reference evidence="2 3" key="1">
    <citation type="journal article" date="2014" name="BMC Genomics">
        <title>Comparison of environmental and isolate Sulfobacillus genomes reveals diverse carbon, sulfur, nitrogen, and hydrogen metabolisms.</title>
        <authorList>
            <person name="Justice N.B."/>
            <person name="Norman A."/>
            <person name="Brown C.T."/>
            <person name="Singh A."/>
            <person name="Thomas B.C."/>
            <person name="Banfield J.F."/>
        </authorList>
    </citation>
    <scope>NUCLEOTIDE SEQUENCE [LARGE SCALE GENOMIC DNA]</scope>
    <source>
        <strain evidence="2">AMDSBA4</strain>
    </source>
</reference>
<evidence type="ECO:0000313" key="2">
    <source>
        <dbReference type="EMBL" id="PSR34385.1"/>
    </source>
</evidence>
<dbReference type="EMBL" id="PXYW01000009">
    <property type="protein sequence ID" value="PSR34385.1"/>
    <property type="molecule type" value="Genomic_DNA"/>
</dbReference>
<dbReference type="SUPFAM" id="SSF53448">
    <property type="entry name" value="Nucleotide-diphospho-sugar transferases"/>
    <property type="match status" value="1"/>
</dbReference>
<organism evidence="2 3">
    <name type="scientific">Sulfobacillus benefaciens</name>
    <dbReference type="NCBI Taxonomy" id="453960"/>
    <lineage>
        <taxon>Bacteria</taxon>
        <taxon>Bacillati</taxon>
        <taxon>Bacillota</taxon>
        <taxon>Clostridia</taxon>
        <taxon>Eubacteriales</taxon>
        <taxon>Clostridiales Family XVII. Incertae Sedis</taxon>
        <taxon>Sulfobacillus</taxon>
    </lineage>
</organism>
<evidence type="ECO:0000259" key="1">
    <source>
        <dbReference type="Pfam" id="PF00535"/>
    </source>
</evidence>
<protein>
    <recommendedName>
        <fullName evidence="1">Glycosyltransferase 2-like domain-containing protein</fullName>
    </recommendedName>
</protein>
<dbReference type="Gene3D" id="3.90.550.10">
    <property type="entry name" value="Spore Coat Polysaccharide Biosynthesis Protein SpsA, Chain A"/>
    <property type="match status" value="1"/>
</dbReference>
<dbReference type="AlphaFoldDB" id="A0A2T2XIP7"/>
<proteinExistence type="predicted"/>
<name>A0A2T2XIP7_9FIRM</name>
<comment type="caution">
    <text evidence="2">The sequence shown here is derived from an EMBL/GenBank/DDBJ whole genome shotgun (WGS) entry which is preliminary data.</text>
</comment>
<dbReference type="PANTHER" id="PTHR22916">
    <property type="entry name" value="GLYCOSYLTRANSFERASE"/>
    <property type="match status" value="1"/>
</dbReference>